<comment type="similarity">
    <text evidence="6">Belongs to the RNase D family.</text>
</comment>
<dbReference type="InterPro" id="IPR044876">
    <property type="entry name" value="HRDC_dom_sf"/>
</dbReference>
<dbReference type="Pfam" id="PF01612">
    <property type="entry name" value="DNA_pol_A_exo1"/>
    <property type="match status" value="1"/>
</dbReference>
<evidence type="ECO:0000313" key="9">
    <source>
        <dbReference type="Proteomes" id="UP000477680"/>
    </source>
</evidence>
<dbReference type="NCBIfam" id="TIGR01388">
    <property type="entry name" value="rnd"/>
    <property type="match status" value="1"/>
</dbReference>
<dbReference type="GO" id="GO:0008408">
    <property type="term" value="F:3'-5' exonuclease activity"/>
    <property type="evidence" value="ECO:0007669"/>
    <property type="project" value="InterPro"/>
</dbReference>
<dbReference type="InterPro" id="IPR006292">
    <property type="entry name" value="RNase_D"/>
</dbReference>
<name>A0A6C0UBC0_9GAMM</name>
<dbReference type="CDD" id="cd06142">
    <property type="entry name" value="RNaseD_exo"/>
    <property type="match status" value="1"/>
</dbReference>
<dbReference type="SUPFAM" id="SSF47819">
    <property type="entry name" value="HRDC-like"/>
    <property type="match status" value="2"/>
</dbReference>
<keyword evidence="1 6" id="KW-0963">Cytoplasm</keyword>
<keyword evidence="3 6" id="KW-0540">Nuclease</keyword>
<evidence type="ECO:0000313" key="8">
    <source>
        <dbReference type="EMBL" id="QIB67334.1"/>
    </source>
</evidence>
<gene>
    <name evidence="6 8" type="primary">rnd</name>
    <name evidence="8" type="ORF">G3T16_19980</name>
</gene>
<dbReference type="EC" id="3.1.13.5" evidence="6"/>
<dbReference type="RefSeq" id="WP_163496761.1">
    <property type="nucleotide sequence ID" value="NZ_CP048711.1"/>
</dbReference>
<evidence type="ECO:0000256" key="2">
    <source>
        <dbReference type="ARBA" id="ARBA00022694"/>
    </source>
</evidence>
<comment type="function">
    <text evidence="6">Exonuclease involved in the 3' processing of various precursor tRNAs. Initiates hydrolysis at the 3'-terminus of an RNA molecule and releases 5'-mononucleotides.</text>
</comment>
<dbReference type="GO" id="GO:0042780">
    <property type="term" value="P:tRNA 3'-end processing"/>
    <property type="evidence" value="ECO:0007669"/>
    <property type="project" value="UniProtKB-UniRule"/>
</dbReference>
<dbReference type="SUPFAM" id="SSF53098">
    <property type="entry name" value="Ribonuclease H-like"/>
    <property type="match status" value="1"/>
</dbReference>
<evidence type="ECO:0000256" key="6">
    <source>
        <dbReference type="HAMAP-Rule" id="MF_01899"/>
    </source>
</evidence>
<comment type="cofactor">
    <cofactor evidence="6">
        <name>a divalent metal cation</name>
        <dbReference type="ChEBI" id="CHEBI:60240"/>
    </cofactor>
</comment>
<proteinExistence type="inferred from homology"/>
<dbReference type="Gene3D" id="3.30.420.10">
    <property type="entry name" value="Ribonuclease H-like superfamily/Ribonuclease H"/>
    <property type="match status" value="1"/>
</dbReference>
<dbReference type="Proteomes" id="UP000477680">
    <property type="component" value="Chromosome"/>
</dbReference>
<comment type="subcellular location">
    <subcellularLocation>
        <location evidence="6">Cytoplasm</location>
    </subcellularLocation>
</comment>
<evidence type="ECO:0000256" key="5">
    <source>
        <dbReference type="ARBA" id="ARBA00022839"/>
    </source>
</evidence>
<dbReference type="EMBL" id="CP048711">
    <property type="protein sequence ID" value="QIB67334.1"/>
    <property type="molecule type" value="Genomic_DNA"/>
</dbReference>
<dbReference type="InterPro" id="IPR002562">
    <property type="entry name" value="3'-5'_exonuclease_dom"/>
</dbReference>
<organism evidence="8 9">
    <name type="scientific">Kineobactrum salinum</name>
    <dbReference type="NCBI Taxonomy" id="2708301"/>
    <lineage>
        <taxon>Bacteria</taxon>
        <taxon>Pseudomonadati</taxon>
        <taxon>Pseudomonadota</taxon>
        <taxon>Gammaproteobacteria</taxon>
        <taxon>Cellvibrionales</taxon>
        <taxon>Halieaceae</taxon>
        <taxon>Kineobactrum</taxon>
    </lineage>
</organism>
<evidence type="ECO:0000256" key="1">
    <source>
        <dbReference type="ARBA" id="ARBA00022490"/>
    </source>
</evidence>
<dbReference type="InterPro" id="IPR010997">
    <property type="entry name" value="HRDC-like_sf"/>
</dbReference>
<sequence>MKWQLIESDAALAQLVQDNSGAEAVAVDTEFMRRNTFYPEVALVQLCFGPDAWLIDPLTLTDLQPLRELLLNPSIIKVLHSASEDLEVFDHWLGTLPAPLFDTQRAAALVNRGFGMGYRALVLDICGVELPKGETRSDWLQRPLTASQCEYAAQDVAHLLPVWRHLQEACVAQGKLDWVLADGEDTLAAFRAPAANFAQRIKSAWKLDQRQLASLYAICDWRERVARQRNKPRGWIIDDQTCFELARLSPDSQAGLAAVEGLGAGVIRRDGETLLTLLREQRALPPESLPQRLPQPLDVNGRKQLSRLKARARSLAQEHGVAPEVLLQGKDYELLLRQAAGEELPDQPSWSGWRRAAAVAPLRRMLAGDQS</sequence>
<dbReference type="PROSITE" id="PS50967">
    <property type="entry name" value="HRDC"/>
    <property type="match status" value="1"/>
</dbReference>
<dbReference type="InterPro" id="IPR002121">
    <property type="entry name" value="HRDC_dom"/>
</dbReference>
<dbReference type="SMART" id="SM00474">
    <property type="entry name" value="35EXOc"/>
    <property type="match status" value="1"/>
</dbReference>
<reference evidence="8 9" key="1">
    <citation type="submission" date="2020-02" db="EMBL/GenBank/DDBJ databases">
        <title>Genome sequencing for Kineobactrum sp. M2.</title>
        <authorList>
            <person name="Park S.-J."/>
        </authorList>
    </citation>
    <scope>NUCLEOTIDE SEQUENCE [LARGE SCALE GENOMIC DNA]</scope>
    <source>
        <strain evidence="8 9">M2</strain>
    </source>
</reference>
<keyword evidence="9" id="KW-1185">Reference proteome</keyword>
<dbReference type="GO" id="GO:0003676">
    <property type="term" value="F:nucleic acid binding"/>
    <property type="evidence" value="ECO:0007669"/>
    <property type="project" value="InterPro"/>
</dbReference>
<evidence type="ECO:0000256" key="3">
    <source>
        <dbReference type="ARBA" id="ARBA00022722"/>
    </source>
</evidence>
<keyword evidence="4 6" id="KW-0378">Hydrolase</keyword>
<dbReference type="InterPro" id="IPR012337">
    <property type="entry name" value="RNaseH-like_sf"/>
</dbReference>
<keyword evidence="2 6" id="KW-0819">tRNA processing</keyword>
<dbReference type="GO" id="GO:0005737">
    <property type="term" value="C:cytoplasm"/>
    <property type="evidence" value="ECO:0007669"/>
    <property type="project" value="UniProtKB-SubCell"/>
</dbReference>
<keyword evidence="5 6" id="KW-0269">Exonuclease</keyword>
<dbReference type="KEGG" id="kim:G3T16_19980"/>
<comment type="catalytic activity">
    <reaction evidence="6">
        <text>Exonucleolytic cleavage that removes extra residues from the 3'-terminus of tRNA to produce 5'-mononucleotides.</text>
        <dbReference type="EC" id="3.1.13.5"/>
    </reaction>
</comment>
<dbReference type="InterPro" id="IPR036397">
    <property type="entry name" value="RNaseH_sf"/>
</dbReference>
<dbReference type="PANTHER" id="PTHR47649:SF1">
    <property type="entry name" value="RIBONUCLEASE D"/>
    <property type="match status" value="1"/>
</dbReference>
<dbReference type="SMART" id="SM00341">
    <property type="entry name" value="HRDC"/>
    <property type="match status" value="1"/>
</dbReference>
<dbReference type="GO" id="GO:0033890">
    <property type="term" value="F:ribonuclease D activity"/>
    <property type="evidence" value="ECO:0007669"/>
    <property type="project" value="UniProtKB-UniRule"/>
</dbReference>
<dbReference type="PANTHER" id="PTHR47649">
    <property type="entry name" value="RIBONUCLEASE D"/>
    <property type="match status" value="1"/>
</dbReference>
<evidence type="ECO:0000259" key="7">
    <source>
        <dbReference type="PROSITE" id="PS50967"/>
    </source>
</evidence>
<dbReference type="HAMAP" id="MF_01899">
    <property type="entry name" value="RNase_D"/>
    <property type="match status" value="1"/>
</dbReference>
<dbReference type="GO" id="GO:0000166">
    <property type="term" value="F:nucleotide binding"/>
    <property type="evidence" value="ECO:0007669"/>
    <property type="project" value="InterPro"/>
</dbReference>
<dbReference type="Pfam" id="PF00570">
    <property type="entry name" value="HRDC"/>
    <property type="match status" value="1"/>
</dbReference>
<protein>
    <recommendedName>
        <fullName evidence="6">Ribonuclease D</fullName>
        <shortName evidence="6">RNase D</shortName>
        <ecNumber evidence="6">3.1.13.5</ecNumber>
    </recommendedName>
</protein>
<dbReference type="InterPro" id="IPR051086">
    <property type="entry name" value="RNase_D-like"/>
</dbReference>
<dbReference type="AlphaFoldDB" id="A0A6C0UBC0"/>
<feature type="domain" description="HRDC" evidence="7">
    <location>
        <begin position="208"/>
        <end position="288"/>
    </location>
</feature>
<evidence type="ECO:0000256" key="4">
    <source>
        <dbReference type="ARBA" id="ARBA00022801"/>
    </source>
</evidence>
<dbReference type="Gene3D" id="1.10.150.80">
    <property type="entry name" value="HRDC domain"/>
    <property type="match status" value="2"/>
</dbReference>
<accession>A0A6C0UBC0</accession>